<dbReference type="InterPro" id="IPR018490">
    <property type="entry name" value="cNMP-bd_dom_sf"/>
</dbReference>
<dbReference type="CDD" id="cd00038">
    <property type="entry name" value="CAP_ED"/>
    <property type="match status" value="1"/>
</dbReference>
<dbReference type="PANTHER" id="PTHR24567">
    <property type="entry name" value="CRP FAMILY TRANSCRIPTIONAL REGULATORY PROTEIN"/>
    <property type="match status" value="1"/>
</dbReference>
<dbReference type="EMBL" id="QETB01000001">
    <property type="protein sequence ID" value="PWF27320.1"/>
    <property type="molecule type" value="Genomic_DNA"/>
</dbReference>
<proteinExistence type="predicted"/>
<dbReference type="GO" id="GO:0003677">
    <property type="term" value="F:DNA binding"/>
    <property type="evidence" value="ECO:0007669"/>
    <property type="project" value="UniProtKB-KW"/>
</dbReference>
<feature type="domain" description="Cyclic nucleotide-binding" evidence="4">
    <location>
        <begin position="11"/>
        <end position="131"/>
    </location>
</feature>
<dbReference type="SUPFAM" id="SSF46785">
    <property type="entry name" value="Winged helix' DNA-binding domain"/>
    <property type="match status" value="1"/>
</dbReference>
<dbReference type="PROSITE" id="PS50042">
    <property type="entry name" value="CNMP_BINDING_3"/>
    <property type="match status" value="1"/>
</dbReference>
<feature type="domain" description="HTH crp-type" evidence="5">
    <location>
        <begin position="145"/>
        <end position="215"/>
    </location>
</feature>
<evidence type="ECO:0000256" key="2">
    <source>
        <dbReference type="ARBA" id="ARBA00023125"/>
    </source>
</evidence>
<dbReference type="SUPFAM" id="SSF51206">
    <property type="entry name" value="cAMP-binding domain-like"/>
    <property type="match status" value="1"/>
</dbReference>
<dbReference type="InterPro" id="IPR036390">
    <property type="entry name" value="WH_DNA-bd_sf"/>
</dbReference>
<gene>
    <name evidence="6" type="ORF">DD236_02740</name>
</gene>
<dbReference type="InterPro" id="IPR050397">
    <property type="entry name" value="Env_Response_Regulators"/>
</dbReference>
<dbReference type="PRINTS" id="PR00034">
    <property type="entry name" value="HTHCRP"/>
</dbReference>
<dbReference type="AlphaFoldDB" id="A0A2V1KAI1"/>
<dbReference type="Pfam" id="PF13545">
    <property type="entry name" value="HTH_Crp_2"/>
    <property type="match status" value="1"/>
</dbReference>
<dbReference type="PROSITE" id="PS51063">
    <property type="entry name" value="HTH_CRP_2"/>
    <property type="match status" value="1"/>
</dbReference>
<dbReference type="InterPro" id="IPR012318">
    <property type="entry name" value="HTH_CRP"/>
</dbReference>
<keyword evidence="1" id="KW-0805">Transcription regulation</keyword>
<evidence type="ECO:0000256" key="3">
    <source>
        <dbReference type="ARBA" id="ARBA00023163"/>
    </source>
</evidence>
<evidence type="ECO:0000259" key="5">
    <source>
        <dbReference type="PROSITE" id="PS51063"/>
    </source>
</evidence>
<dbReference type="Pfam" id="PF00027">
    <property type="entry name" value="cNMP_binding"/>
    <property type="match status" value="1"/>
</dbReference>
<evidence type="ECO:0000256" key="1">
    <source>
        <dbReference type="ARBA" id="ARBA00023015"/>
    </source>
</evidence>
<dbReference type="InterPro" id="IPR014710">
    <property type="entry name" value="RmlC-like_jellyroll"/>
</dbReference>
<dbReference type="SMART" id="SM00100">
    <property type="entry name" value="cNMP"/>
    <property type="match status" value="1"/>
</dbReference>
<reference evidence="7" key="1">
    <citation type="submission" date="2018-05" db="EMBL/GenBank/DDBJ databases">
        <authorList>
            <person name="Li Y."/>
        </authorList>
    </citation>
    <scope>NUCLEOTIDE SEQUENCE [LARGE SCALE GENOMIC DNA]</scope>
    <source>
        <strain evidence="7">sk1b4</strain>
    </source>
</reference>
<evidence type="ECO:0000259" key="4">
    <source>
        <dbReference type="PROSITE" id="PS50042"/>
    </source>
</evidence>
<dbReference type="SMART" id="SM00419">
    <property type="entry name" value="HTH_CRP"/>
    <property type="match status" value="1"/>
</dbReference>
<sequence length="230" mass="25218">MADLCVTKVPIFQGLSRQQQEHVASFIRPASFSRGETVSSPEQSVPRLLVMHSGQLKVSRLAANGKEQVLRIVGPGDVVGERAFLTGERQEDLVMAVADSRMCVLEHKDLAALIREYPGIGMRMLRSLSDRLTSMESRLASLTTSDVAARIAGYLLDQPAESRNGRDVVRLPMSKREVASYLGTSPETLSRGLARLSESGMIEVSGQEIVLLDIAELDRIDRQARTDVQA</sequence>
<protein>
    <submittedName>
        <fullName evidence="6">Crp/Fnr family transcriptional regulator</fullName>
    </submittedName>
</protein>
<comment type="caution">
    <text evidence="6">The sequence shown here is derived from an EMBL/GenBank/DDBJ whole genome shotgun (WGS) entry which is preliminary data.</text>
</comment>
<dbReference type="Gene3D" id="1.10.10.10">
    <property type="entry name" value="Winged helix-like DNA-binding domain superfamily/Winged helix DNA-binding domain"/>
    <property type="match status" value="1"/>
</dbReference>
<dbReference type="Gene3D" id="2.60.120.10">
    <property type="entry name" value="Jelly Rolls"/>
    <property type="match status" value="1"/>
</dbReference>
<evidence type="ECO:0000313" key="6">
    <source>
        <dbReference type="EMBL" id="PWF27320.1"/>
    </source>
</evidence>
<keyword evidence="2" id="KW-0238">DNA-binding</keyword>
<dbReference type="OrthoDB" id="156829at2"/>
<name>A0A2V1KAI1_9ACTO</name>
<dbReference type="GO" id="GO:0003700">
    <property type="term" value="F:DNA-binding transcription factor activity"/>
    <property type="evidence" value="ECO:0007669"/>
    <property type="project" value="TreeGrafter"/>
</dbReference>
<organism evidence="6 7">
    <name type="scientific">Ancrocorticia populi</name>
    <dbReference type="NCBI Taxonomy" id="2175228"/>
    <lineage>
        <taxon>Bacteria</taxon>
        <taxon>Bacillati</taxon>
        <taxon>Actinomycetota</taxon>
        <taxon>Actinomycetes</taxon>
        <taxon>Actinomycetales</taxon>
        <taxon>Actinomycetaceae</taxon>
        <taxon>Ancrocorticia</taxon>
    </lineage>
</organism>
<dbReference type="GO" id="GO:0005829">
    <property type="term" value="C:cytosol"/>
    <property type="evidence" value="ECO:0007669"/>
    <property type="project" value="TreeGrafter"/>
</dbReference>
<accession>A0A2V1KAI1</accession>
<dbReference type="PANTHER" id="PTHR24567:SF74">
    <property type="entry name" value="HTH-TYPE TRANSCRIPTIONAL REGULATOR ARCR"/>
    <property type="match status" value="1"/>
</dbReference>
<keyword evidence="7" id="KW-1185">Reference proteome</keyword>
<dbReference type="Proteomes" id="UP000245283">
    <property type="component" value="Unassembled WGS sequence"/>
</dbReference>
<dbReference type="InterPro" id="IPR036388">
    <property type="entry name" value="WH-like_DNA-bd_sf"/>
</dbReference>
<dbReference type="RefSeq" id="WP_109092820.1">
    <property type="nucleotide sequence ID" value="NZ_QETB01000001.1"/>
</dbReference>
<dbReference type="InterPro" id="IPR000595">
    <property type="entry name" value="cNMP-bd_dom"/>
</dbReference>
<evidence type="ECO:0000313" key="7">
    <source>
        <dbReference type="Proteomes" id="UP000245283"/>
    </source>
</evidence>
<keyword evidence="3" id="KW-0804">Transcription</keyword>